<feature type="compositionally biased region" description="Polar residues" evidence="4">
    <location>
        <begin position="310"/>
        <end position="328"/>
    </location>
</feature>
<dbReference type="InterPro" id="IPR029058">
    <property type="entry name" value="AB_hydrolase_fold"/>
</dbReference>
<dbReference type="InterPro" id="IPR000073">
    <property type="entry name" value="AB_hydrolase_1"/>
</dbReference>
<gene>
    <name evidence="6" type="primary">met6</name>
    <name evidence="6" type="ORF">SOMG_00444</name>
</gene>
<evidence type="ECO:0000259" key="5">
    <source>
        <dbReference type="Pfam" id="PF00561"/>
    </source>
</evidence>
<feature type="active site" description="Nucleophile" evidence="3">
    <location>
        <position position="164"/>
    </location>
</feature>
<feature type="compositionally biased region" description="Polar residues" evidence="4">
    <location>
        <begin position="293"/>
        <end position="303"/>
    </location>
</feature>
<dbReference type="AlphaFoldDB" id="A0AAE9W9Y9"/>
<dbReference type="GeneID" id="80873927"/>
<dbReference type="Gene3D" id="3.40.50.1820">
    <property type="entry name" value="alpha/beta hydrolase"/>
    <property type="match status" value="1"/>
</dbReference>
<comment type="similarity">
    <text evidence="1">Belongs to the AB hydrolase superfamily. MetX family.</text>
</comment>
<dbReference type="InterPro" id="IPR008220">
    <property type="entry name" value="HAT_MetX-like"/>
</dbReference>
<reference evidence="6 7" key="1">
    <citation type="journal article" date="2023" name="G3 (Bethesda)">
        <title>A high-quality reference genome for the fission yeast Schizosaccharomyces osmophilus.</title>
        <authorList>
            <person name="Jia G.S."/>
            <person name="Zhang W.C."/>
            <person name="Liang Y."/>
            <person name="Liu X.H."/>
            <person name="Rhind N."/>
            <person name="Pidoux A."/>
            <person name="Brysch-Herzberg M."/>
            <person name="Du L.L."/>
        </authorList>
    </citation>
    <scope>NUCLEOTIDE SEQUENCE [LARGE SCALE GENOMIC DNA]</scope>
    <source>
        <strain evidence="6 7">CBS 15793</strain>
    </source>
</reference>
<dbReference type="KEGG" id="som:SOMG_00444"/>
<keyword evidence="2" id="KW-0808">Transferase</keyword>
<feature type="region of interest" description="Disordered" evidence="4">
    <location>
        <begin position="256"/>
        <end position="330"/>
    </location>
</feature>
<dbReference type="Proteomes" id="UP001212411">
    <property type="component" value="Chromosome 1"/>
</dbReference>
<dbReference type="GO" id="GO:0009092">
    <property type="term" value="P:homoserine metabolic process"/>
    <property type="evidence" value="ECO:0007669"/>
    <property type="project" value="TreeGrafter"/>
</dbReference>
<dbReference type="Pfam" id="PF00561">
    <property type="entry name" value="Abhydrolase_1"/>
    <property type="match status" value="1"/>
</dbReference>
<sequence>MMDSRSLVDSIYFVDSTHPSQQENKFIGFIPDQRIAIVPEFTLECGEVLYDVPVAFKTWGALNKDRNNCLLLCHALSGSADAADWWGPMLGPGRAFDPTHFFIVCLNSLGSPYGSASPVTWNSETKSIYGPEFPLTTVRDDVALHKLVLQRLGIEQVAMAVGGSMGGMLVLEWAFDTNYVRSIVPISTSLRHSAWCISWSEAQRQSIYSDPKFNDGFYDLDDQPLSGLGAARMSALLTYRSKCSFERRFARKLPDCNRHPYPDRVPTPMTPGDANWVVHNEGNCNRRERPSKSGGSSPESLNNGVYKVPSTPSLSQSTESVSGTQSPSLRRPANTYFSAQSYLRYQAKKFVGRFDANCYIAITKKLDTHDVSRDRGSEDPMEVMKHLTLPVLVLGIESDGLFTYDEQVEIASCFPNGSLETIISAEGHDGFLLEFTQVNSYIQKFQAEHLADIMSQKNASAELEMESLNAQRESVFGEMEDITSW</sequence>
<evidence type="ECO:0000256" key="2">
    <source>
        <dbReference type="ARBA" id="ARBA00022679"/>
    </source>
</evidence>
<feature type="active site" evidence="3">
    <location>
        <position position="428"/>
    </location>
</feature>
<proteinExistence type="inferred from homology"/>
<evidence type="ECO:0000256" key="1">
    <source>
        <dbReference type="ARBA" id="ARBA00006886"/>
    </source>
</evidence>
<dbReference type="RefSeq" id="XP_056036238.1">
    <property type="nucleotide sequence ID" value="XM_056179238.1"/>
</dbReference>
<evidence type="ECO:0000256" key="4">
    <source>
        <dbReference type="SAM" id="MobiDB-lite"/>
    </source>
</evidence>
<dbReference type="NCBIfam" id="TIGR01392">
    <property type="entry name" value="homoserO_Ac_trn"/>
    <property type="match status" value="1"/>
</dbReference>
<dbReference type="GO" id="GO:0004414">
    <property type="term" value="F:homoserine O-acetyltransferase activity"/>
    <property type="evidence" value="ECO:0007669"/>
    <property type="project" value="TreeGrafter"/>
</dbReference>
<organism evidence="6 7">
    <name type="scientific">Schizosaccharomyces osmophilus</name>
    <dbReference type="NCBI Taxonomy" id="2545709"/>
    <lineage>
        <taxon>Eukaryota</taxon>
        <taxon>Fungi</taxon>
        <taxon>Dikarya</taxon>
        <taxon>Ascomycota</taxon>
        <taxon>Taphrinomycotina</taxon>
        <taxon>Schizosaccharomycetes</taxon>
        <taxon>Schizosaccharomycetales</taxon>
        <taxon>Schizosaccharomycetaceae</taxon>
        <taxon>Schizosaccharomyces</taxon>
    </lineage>
</organism>
<feature type="active site" evidence="3">
    <location>
        <position position="399"/>
    </location>
</feature>
<dbReference type="EMBL" id="CP115611">
    <property type="protein sequence ID" value="WBW71995.1"/>
    <property type="molecule type" value="Genomic_DNA"/>
</dbReference>
<dbReference type="SUPFAM" id="SSF53474">
    <property type="entry name" value="alpha/beta-Hydrolases"/>
    <property type="match status" value="1"/>
</dbReference>
<dbReference type="PANTHER" id="PTHR32268:SF11">
    <property type="entry name" value="HOMOSERINE O-ACETYLTRANSFERASE"/>
    <property type="match status" value="1"/>
</dbReference>
<dbReference type="HAMAP" id="MF_00296">
    <property type="entry name" value="MetX_acyltransf"/>
    <property type="match status" value="1"/>
</dbReference>
<dbReference type="PANTHER" id="PTHR32268">
    <property type="entry name" value="HOMOSERINE O-ACETYLTRANSFERASE"/>
    <property type="match status" value="1"/>
</dbReference>
<name>A0AAE9W9Y9_9SCHI</name>
<evidence type="ECO:0000313" key="7">
    <source>
        <dbReference type="Proteomes" id="UP001212411"/>
    </source>
</evidence>
<evidence type="ECO:0000256" key="3">
    <source>
        <dbReference type="PIRSR" id="PIRSR000443-1"/>
    </source>
</evidence>
<accession>A0AAE9W9Y9</accession>
<dbReference type="PIRSF" id="PIRSF000443">
    <property type="entry name" value="Homoser_Ac_trans"/>
    <property type="match status" value="1"/>
</dbReference>
<protein>
    <submittedName>
        <fullName evidence="6">Homoserine O-acetyltransferase Met6</fullName>
    </submittedName>
</protein>
<evidence type="ECO:0000313" key="6">
    <source>
        <dbReference type="EMBL" id="WBW71995.1"/>
    </source>
</evidence>
<dbReference type="GO" id="GO:0009086">
    <property type="term" value="P:methionine biosynthetic process"/>
    <property type="evidence" value="ECO:0007669"/>
    <property type="project" value="TreeGrafter"/>
</dbReference>
<feature type="domain" description="AB hydrolase-1" evidence="5">
    <location>
        <begin position="70"/>
        <end position="434"/>
    </location>
</feature>
<keyword evidence="7" id="KW-1185">Reference proteome</keyword>